<organism evidence="5 6">
    <name type="scientific">Clydaea vesicula</name>
    <dbReference type="NCBI Taxonomy" id="447962"/>
    <lineage>
        <taxon>Eukaryota</taxon>
        <taxon>Fungi</taxon>
        <taxon>Fungi incertae sedis</taxon>
        <taxon>Chytridiomycota</taxon>
        <taxon>Chytridiomycota incertae sedis</taxon>
        <taxon>Chytridiomycetes</taxon>
        <taxon>Lobulomycetales</taxon>
        <taxon>Lobulomycetaceae</taxon>
        <taxon>Clydaea</taxon>
    </lineage>
</organism>
<evidence type="ECO:0000256" key="2">
    <source>
        <dbReference type="PROSITE-ProRule" id="PRU00192"/>
    </source>
</evidence>
<comment type="caution">
    <text evidence="5">The sequence shown here is derived from an EMBL/GenBank/DDBJ whole genome shotgun (WGS) entry which is preliminary data.</text>
</comment>
<gene>
    <name evidence="5" type="ORF">HK099_006393</name>
</gene>
<name>A0AAD5TY94_9FUNG</name>
<feature type="domain" description="SH3" evidence="4">
    <location>
        <begin position="197"/>
        <end position="256"/>
    </location>
</feature>
<proteinExistence type="predicted"/>
<keyword evidence="3" id="KW-0472">Membrane</keyword>
<evidence type="ECO:0000256" key="1">
    <source>
        <dbReference type="ARBA" id="ARBA00022443"/>
    </source>
</evidence>
<sequence>MSFLSGTYSSTPAICQTPPMFSCFDFCTNNIKLEFNENIAILTPLKNSGTSCDISEFCEVQTFVFNKNDNNYFRRYNNVAAHGSNQTIQYQDGLLRSINRYPDTTGWVGGSCYSTLTAISLSEPPPKPSSSPLENTRDTGTNINIYIGLAIGLFLLLLFGLGSFYFFYRKRKNSESVLKEEQSNGNSSKVEGINLYPLLTNYVAIASYQPVLDDELEVLTGDHITIHSVHSDGWCTGVNERTGHTGQVAMNLLQPI</sequence>
<evidence type="ECO:0000313" key="6">
    <source>
        <dbReference type="Proteomes" id="UP001211065"/>
    </source>
</evidence>
<dbReference type="Gene3D" id="2.30.30.40">
    <property type="entry name" value="SH3 Domains"/>
    <property type="match status" value="1"/>
</dbReference>
<keyword evidence="3" id="KW-1133">Transmembrane helix</keyword>
<dbReference type="Proteomes" id="UP001211065">
    <property type="component" value="Unassembled WGS sequence"/>
</dbReference>
<dbReference type="InterPro" id="IPR036028">
    <property type="entry name" value="SH3-like_dom_sf"/>
</dbReference>
<evidence type="ECO:0000259" key="4">
    <source>
        <dbReference type="PROSITE" id="PS50002"/>
    </source>
</evidence>
<accession>A0AAD5TY94</accession>
<protein>
    <recommendedName>
        <fullName evidence="4">SH3 domain-containing protein</fullName>
    </recommendedName>
</protein>
<reference evidence="5" key="1">
    <citation type="submission" date="2020-05" db="EMBL/GenBank/DDBJ databases">
        <title>Phylogenomic resolution of chytrid fungi.</title>
        <authorList>
            <person name="Stajich J.E."/>
            <person name="Amses K."/>
            <person name="Simmons R."/>
            <person name="Seto K."/>
            <person name="Myers J."/>
            <person name="Bonds A."/>
            <person name="Quandt C.A."/>
            <person name="Barry K."/>
            <person name="Liu P."/>
            <person name="Grigoriev I."/>
            <person name="Longcore J.E."/>
            <person name="James T.Y."/>
        </authorList>
    </citation>
    <scope>NUCLEOTIDE SEQUENCE</scope>
    <source>
        <strain evidence="5">JEL0476</strain>
    </source>
</reference>
<dbReference type="InterPro" id="IPR001452">
    <property type="entry name" value="SH3_domain"/>
</dbReference>
<dbReference type="SUPFAM" id="SSF50044">
    <property type="entry name" value="SH3-domain"/>
    <property type="match status" value="1"/>
</dbReference>
<keyword evidence="1 2" id="KW-0728">SH3 domain</keyword>
<feature type="transmembrane region" description="Helical" evidence="3">
    <location>
        <begin position="145"/>
        <end position="168"/>
    </location>
</feature>
<dbReference type="Pfam" id="PF14604">
    <property type="entry name" value="SH3_9"/>
    <property type="match status" value="1"/>
</dbReference>
<dbReference type="SMART" id="SM00326">
    <property type="entry name" value="SH3"/>
    <property type="match status" value="1"/>
</dbReference>
<evidence type="ECO:0000256" key="3">
    <source>
        <dbReference type="SAM" id="Phobius"/>
    </source>
</evidence>
<keyword evidence="3" id="KW-0812">Transmembrane</keyword>
<evidence type="ECO:0000313" key="5">
    <source>
        <dbReference type="EMBL" id="KAJ3215383.1"/>
    </source>
</evidence>
<dbReference type="EMBL" id="JADGJW010000548">
    <property type="protein sequence ID" value="KAJ3215383.1"/>
    <property type="molecule type" value="Genomic_DNA"/>
</dbReference>
<keyword evidence="6" id="KW-1185">Reference proteome</keyword>
<dbReference type="NCBIfam" id="TIGR01167">
    <property type="entry name" value="LPXTG_anchor"/>
    <property type="match status" value="1"/>
</dbReference>
<dbReference type="PROSITE" id="PS50002">
    <property type="entry name" value="SH3"/>
    <property type="match status" value="1"/>
</dbReference>
<dbReference type="AlphaFoldDB" id="A0AAD5TY94"/>